<comment type="caution">
    <text evidence="11">The sequence shown here is derived from an EMBL/GenBank/DDBJ whole genome shotgun (WGS) entry which is preliminary data.</text>
</comment>
<dbReference type="CDD" id="cd19952">
    <property type="entry name" value="GT29"/>
    <property type="match status" value="1"/>
</dbReference>
<dbReference type="Gene3D" id="3.90.1480.20">
    <property type="entry name" value="Glycosyl transferase family 29"/>
    <property type="match status" value="1"/>
</dbReference>
<dbReference type="GO" id="GO:0000139">
    <property type="term" value="C:Golgi membrane"/>
    <property type="evidence" value="ECO:0007669"/>
    <property type="project" value="UniProtKB-SubCell"/>
</dbReference>
<comment type="subcellular location">
    <subcellularLocation>
        <location evidence="1">Golgi apparatus membrane</location>
        <topology evidence="1">Single-pass type II membrane protein</topology>
    </subcellularLocation>
</comment>
<evidence type="ECO:0000256" key="3">
    <source>
        <dbReference type="ARBA" id="ARBA00022676"/>
    </source>
</evidence>
<keyword evidence="12" id="KW-1185">Reference proteome</keyword>
<keyword evidence="4" id="KW-0808">Transferase</keyword>
<evidence type="ECO:0000256" key="5">
    <source>
        <dbReference type="ARBA" id="ARBA00022692"/>
    </source>
</evidence>
<evidence type="ECO:0000256" key="10">
    <source>
        <dbReference type="ARBA" id="ARBA00023180"/>
    </source>
</evidence>
<dbReference type="PANTHER" id="PTHR11987">
    <property type="entry name" value="ALPHA-2,8-SIALYLTRANSFERASE"/>
    <property type="match status" value="1"/>
</dbReference>
<proteinExistence type="inferred from homology"/>
<feature type="non-terminal residue" evidence="11">
    <location>
        <position position="1"/>
    </location>
</feature>
<evidence type="ECO:0000313" key="11">
    <source>
        <dbReference type="EMBL" id="KAK3267951.1"/>
    </source>
</evidence>
<evidence type="ECO:0000256" key="6">
    <source>
        <dbReference type="ARBA" id="ARBA00022968"/>
    </source>
</evidence>
<name>A0AAE0FZ53_9CHLO</name>
<evidence type="ECO:0000256" key="2">
    <source>
        <dbReference type="ARBA" id="ARBA00006003"/>
    </source>
</evidence>
<keyword evidence="10" id="KW-0325">Glycoprotein</keyword>
<evidence type="ECO:0000256" key="9">
    <source>
        <dbReference type="ARBA" id="ARBA00023136"/>
    </source>
</evidence>
<evidence type="ECO:0000256" key="7">
    <source>
        <dbReference type="ARBA" id="ARBA00022989"/>
    </source>
</evidence>
<dbReference type="InterPro" id="IPR050943">
    <property type="entry name" value="Glycosyltr_29_Sialyltrsf"/>
</dbReference>
<keyword evidence="9" id="KW-0472">Membrane</keyword>
<evidence type="ECO:0000313" key="12">
    <source>
        <dbReference type="Proteomes" id="UP001190700"/>
    </source>
</evidence>
<evidence type="ECO:0000256" key="1">
    <source>
        <dbReference type="ARBA" id="ARBA00004323"/>
    </source>
</evidence>
<dbReference type="PANTHER" id="PTHR11987:SF36">
    <property type="entry name" value="SIA-ALPHA-2,3-GAL-BETA-1,4-GLCNAC-R:ALPHA 2,8-SIALYLTRANSFERASE"/>
    <property type="match status" value="1"/>
</dbReference>
<dbReference type="GO" id="GO:0008373">
    <property type="term" value="F:sialyltransferase activity"/>
    <property type="evidence" value="ECO:0007669"/>
    <property type="project" value="InterPro"/>
</dbReference>
<keyword evidence="8" id="KW-0333">Golgi apparatus</keyword>
<keyword evidence="7" id="KW-1133">Transmembrane helix</keyword>
<evidence type="ECO:0000256" key="8">
    <source>
        <dbReference type="ARBA" id="ARBA00023034"/>
    </source>
</evidence>
<sequence>APTHGFARHVGMKTTFRMLNRLWTAHYASGRFIEMGLPMEKGLTLIISRTDGHQFEKLYRTIKAYRPDVNILYLSSRVVSAARRLLVAYRVKLCKAGFGPYSGGSTPSSGYVAIYLLMHMCQTLTVYGFGRTKLMGQGSYLPYHYYTGVGSRQAGDPVHSFSSEDALISELARENYLSMCSLREVNGSCHTSSCSAGAIHRHNKMCGFNQFSTMAAYQDAFRKAGMPYKESEFLDAARKQEKVRYEVSAAAYAKYILSKEKNLTRYEKLKQKYSSSKERAR</sequence>
<evidence type="ECO:0000256" key="4">
    <source>
        <dbReference type="ARBA" id="ARBA00022679"/>
    </source>
</evidence>
<protein>
    <submittedName>
        <fullName evidence="11">Uncharacterized protein</fullName>
    </submittedName>
</protein>
<dbReference type="AlphaFoldDB" id="A0AAE0FZ53"/>
<keyword evidence="5" id="KW-0812">Transmembrane</keyword>
<keyword evidence="3" id="KW-0328">Glycosyltransferase</keyword>
<dbReference type="InterPro" id="IPR038578">
    <property type="entry name" value="GT29-like_sf"/>
</dbReference>
<dbReference type="Pfam" id="PF00777">
    <property type="entry name" value="Glyco_transf_29"/>
    <property type="match status" value="1"/>
</dbReference>
<accession>A0AAE0FZ53</accession>
<dbReference type="EMBL" id="LGRX02012100">
    <property type="protein sequence ID" value="KAK3267951.1"/>
    <property type="molecule type" value="Genomic_DNA"/>
</dbReference>
<gene>
    <name evidence="11" type="ORF">CYMTET_23520</name>
</gene>
<dbReference type="InterPro" id="IPR001675">
    <property type="entry name" value="Glyco_trans_29"/>
</dbReference>
<dbReference type="Proteomes" id="UP001190700">
    <property type="component" value="Unassembled WGS sequence"/>
</dbReference>
<reference evidence="11 12" key="1">
    <citation type="journal article" date="2015" name="Genome Biol. Evol.">
        <title>Comparative Genomics of a Bacterivorous Green Alga Reveals Evolutionary Causalities and Consequences of Phago-Mixotrophic Mode of Nutrition.</title>
        <authorList>
            <person name="Burns J.A."/>
            <person name="Paasch A."/>
            <person name="Narechania A."/>
            <person name="Kim E."/>
        </authorList>
    </citation>
    <scope>NUCLEOTIDE SEQUENCE [LARGE SCALE GENOMIC DNA]</scope>
    <source>
        <strain evidence="11 12">PLY_AMNH</strain>
    </source>
</reference>
<comment type="similarity">
    <text evidence="2">Belongs to the glycosyltransferase 29 family.</text>
</comment>
<keyword evidence="6" id="KW-0735">Signal-anchor</keyword>
<organism evidence="11 12">
    <name type="scientific">Cymbomonas tetramitiformis</name>
    <dbReference type="NCBI Taxonomy" id="36881"/>
    <lineage>
        <taxon>Eukaryota</taxon>
        <taxon>Viridiplantae</taxon>
        <taxon>Chlorophyta</taxon>
        <taxon>Pyramimonadophyceae</taxon>
        <taxon>Pyramimonadales</taxon>
        <taxon>Pyramimonadaceae</taxon>
        <taxon>Cymbomonas</taxon>
    </lineage>
</organism>